<evidence type="ECO:0000256" key="4">
    <source>
        <dbReference type="ARBA" id="ARBA00022630"/>
    </source>
</evidence>
<comment type="pathway">
    <text evidence="3 15">Cofactor biosynthesis; FMN biosynthesis; FMN from riboflavin (ATP route): step 1/1.</text>
</comment>
<sequence>MRKYLSIDQFHNSKENVVTLGMFDGVHRGHQSILNRLTEIANSNNLDSLVLTFFPHPRMVLTPDNAPKLLNTIEEKSMLLKKTGINHLVIHPFSMDFSQMDAEDFVKRILVDKLKTKKIIIGYDHRFGKNRSADFNDLVRFGEKYGFDVEKISAQMVDEISVSSTKIRTALEKGDVHTAKEYLGYDYFFSGTVIHGKKVGRTIGFPTANFEIDETYKLIPGNGIYVVYSYINNNKVWGMMSIGTNPTLGDNPQTIEVNYLGFNEDLYGQNLTVFMANKIREEETFDSLDSLKNALNQDLLYTKNYIQYVAK</sequence>
<dbReference type="OrthoDB" id="9803667at2"/>
<dbReference type="GO" id="GO:0009231">
    <property type="term" value="P:riboflavin biosynthetic process"/>
    <property type="evidence" value="ECO:0007669"/>
    <property type="project" value="InterPro"/>
</dbReference>
<dbReference type="SMART" id="SM00904">
    <property type="entry name" value="Flavokinase"/>
    <property type="match status" value="1"/>
</dbReference>
<dbReference type="InterPro" id="IPR014729">
    <property type="entry name" value="Rossmann-like_a/b/a_fold"/>
</dbReference>
<evidence type="ECO:0000256" key="2">
    <source>
        <dbReference type="ARBA" id="ARBA00004726"/>
    </source>
</evidence>
<evidence type="ECO:0000256" key="10">
    <source>
        <dbReference type="ARBA" id="ARBA00022827"/>
    </source>
</evidence>
<evidence type="ECO:0000256" key="3">
    <source>
        <dbReference type="ARBA" id="ARBA00005201"/>
    </source>
</evidence>
<dbReference type="AlphaFoldDB" id="A0A2M9R8H0"/>
<dbReference type="InterPro" id="IPR015864">
    <property type="entry name" value="FAD_synthase"/>
</dbReference>
<evidence type="ECO:0000256" key="9">
    <source>
        <dbReference type="ARBA" id="ARBA00022777"/>
    </source>
</evidence>
<reference evidence="17 18" key="1">
    <citation type="submission" date="2017-06" db="EMBL/GenBank/DDBJ databases">
        <title>Description of Avrilella dinanensis gen. nov. sp. nov.</title>
        <authorList>
            <person name="Leyer C."/>
            <person name="Sassi M."/>
            <person name="Minet J."/>
            <person name="Kayal S."/>
            <person name="Cattoir V."/>
        </authorList>
    </citation>
    <scope>NUCLEOTIDE SEQUENCE [LARGE SCALE GENOMIC DNA]</scope>
    <source>
        <strain evidence="17 18">UR159</strain>
    </source>
</reference>
<keyword evidence="7 15" id="KW-0548">Nucleotidyltransferase</keyword>
<evidence type="ECO:0000256" key="15">
    <source>
        <dbReference type="PIRNR" id="PIRNR004491"/>
    </source>
</evidence>
<dbReference type="NCBIfam" id="TIGR00083">
    <property type="entry name" value="ribF"/>
    <property type="match status" value="1"/>
</dbReference>
<dbReference type="Proteomes" id="UP000231960">
    <property type="component" value="Unassembled WGS sequence"/>
</dbReference>
<keyword evidence="4 15" id="KW-0285">Flavoprotein</keyword>
<evidence type="ECO:0000256" key="5">
    <source>
        <dbReference type="ARBA" id="ARBA00022643"/>
    </source>
</evidence>
<dbReference type="InterPro" id="IPR023468">
    <property type="entry name" value="Riboflavin_kinase"/>
</dbReference>
<evidence type="ECO:0000256" key="11">
    <source>
        <dbReference type="ARBA" id="ARBA00022840"/>
    </source>
</evidence>
<dbReference type="EC" id="2.7.7.2" evidence="15"/>
<dbReference type="PANTHER" id="PTHR22749">
    <property type="entry name" value="RIBOFLAVIN KINASE/FMN ADENYLYLTRANSFERASE"/>
    <property type="match status" value="1"/>
</dbReference>
<organism evidence="17 18">
    <name type="scientific">Avrilella dinanensis</name>
    <dbReference type="NCBI Taxonomy" id="2008672"/>
    <lineage>
        <taxon>Bacteria</taxon>
        <taxon>Pseudomonadati</taxon>
        <taxon>Bacteroidota</taxon>
        <taxon>Flavobacteriia</taxon>
        <taxon>Flavobacteriales</taxon>
        <taxon>Flavobacteriaceae</taxon>
        <taxon>Avrilella</taxon>
    </lineage>
</organism>
<evidence type="ECO:0000256" key="7">
    <source>
        <dbReference type="ARBA" id="ARBA00022695"/>
    </source>
</evidence>
<dbReference type="GO" id="GO:0009398">
    <property type="term" value="P:FMN biosynthetic process"/>
    <property type="evidence" value="ECO:0007669"/>
    <property type="project" value="UniProtKB-UniRule"/>
</dbReference>
<comment type="similarity">
    <text evidence="15">Belongs to the ribF family.</text>
</comment>
<evidence type="ECO:0000256" key="13">
    <source>
        <dbReference type="ARBA" id="ARBA00047880"/>
    </source>
</evidence>
<dbReference type="PANTHER" id="PTHR22749:SF6">
    <property type="entry name" value="RIBOFLAVIN KINASE"/>
    <property type="match status" value="1"/>
</dbReference>
<dbReference type="NCBIfam" id="NF004162">
    <property type="entry name" value="PRK05627.1-5"/>
    <property type="match status" value="1"/>
</dbReference>
<dbReference type="InterPro" id="IPR023465">
    <property type="entry name" value="Riboflavin_kinase_dom_sf"/>
</dbReference>
<keyword evidence="5 15" id="KW-0288">FMN</keyword>
<comment type="function">
    <text evidence="1">Catalyzes the phosphorylation of riboflavin to FMN followed by the adenylation of FMN to FAD.</text>
</comment>
<keyword evidence="12" id="KW-0511">Multifunctional enzyme</keyword>
<protein>
    <recommendedName>
        <fullName evidence="15">Riboflavin biosynthesis protein</fullName>
    </recommendedName>
    <domain>
        <recommendedName>
            <fullName evidence="15">Riboflavin kinase</fullName>
            <ecNumber evidence="15">2.7.1.26</ecNumber>
        </recommendedName>
        <alternativeName>
            <fullName evidence="15">Flavokinase</fullName>
        </alternativeName>
    </domain>
    <domain>
        <recommendedName>
            <fullName evidence="15">FMN adenylyltransferase</fullName>
            <ecNumber evidence="15">2.7.7.2</ecNumber>
        </recommendedName>
        <alternativeName>
            <fullName evidence="15">FAD pyrophosphorylase</fullName>
        </alternativeName>
        <alternativeName>
            <fullName evidence="15">FAD synthase</fullName>
        </alternativeName>
    </domain>
</protein>
<comment type="catalytic activity">
    <reaction evidence="13 15">
        <text>riboflavin + ATP = FMN + ADP + H(+)</text>
        <dbReference type="Rhea" id="RHEA:14357"/>
        <dbReference type="ChEBI" id="CHEBI:15378"/>
        <dbReference type="ChEBI" id="CHEBI:30616"/>
        <dbReference type="ChEBI" id="CHEBI:57986"/>
        <dbReference type="ChEBI" id="CHEBI:58210"/>
        <dbReference type="ChEBI" id="CHEBI:456216"/>
        <dbReference type="EC" id="2.7.1.26"/>
    </reaction>
</comment>
<dbReference type="SUPFAM" id="SSF82114">
    <property type="entry name" value="Riboflavin kinase-like"/>
    <property type="match status" value="1"/>
</dbReference>
<keyword evidence="9 15" id="KW-0418">Kinase</keyword>
<name>A0A2M9R8H0_9FLAO</name>
<evidence type="ECO:0000256" key="6">
    <source>
        <dbReference type="ARBA" id="ARBA00022679"/>
    </source>
</evidence>
<evidence type="ECO:0000256" key="12">
    <source>
        <dbReference type="ARBA" id="ARBA00023268"/>
    </source>
</evidence>
<dbReference type="GO" id="GO:0005524">
    <property type="term" value="F:ATP binding"/>
    <property type="evidence" value="ECO:0007669"/>
    <property type="project" value="UniProtKB-UniRule"/>
</dbReference>
<keyword evidence="10 15" id="KW-0274">FAD</keyword>
<dbReference type="UniPathway" id="UPA00277">
    <property type="reaction ID" value="UER00407"/>
</dbReference>
<comment type="pathway">
    <text evidence="2 15">Cofactor biosynthesis; FAD biosynthesis; FAD from FMN: step 1/1.</text>
</comment>
<dbReference type="CDD" id="cd02064">
    <property type="entry name" value="FAD_synthetase_N"/>
    <property type="match status" value="1"/>
</dbReference>
<evidence type="ECO:0000256" key="8">
    <source>
        <dbReference type="ARBA" id="ARBA00022741"/>
    </source>
</evidence>
<keyword evidence="8 15" id="KW-0547">Nucleotide-binding</keyword>
<dbReference type="GO" id="GO:0006747">
    <property type="term" value="P:FAD biosynthetic process"/>
    <property type="evidence" value="ECO:0007669"/>
    <property type="project" value="UniProtKB-UniRule"/>
</dbReference>
<dbReference type="EC" id="2.7.1.26" evidence="15"/>
<dbReference type="InterPro" id="IPR002606">
    <property type="entry name" value="Riboflavin_kinase_bac"/>
</dbReference>
<keyword evidence="11 15" id="KW-0067">ATP-binding</keyword>
<dbReference type="Gene3D" id="2.40.30.30">
    <property type="entry name" value="Riboflavin kinase-like"/>
    <property type="match status" value="1"/>
</dbReference>
<dbReference type="EMBL" id="NIPO01000001">
    <property type="protein sequence ID" value="PJR05148.1"/>
    <property type="molecule type" value="Genomic_DNA"/>
</dbReference>
<keyword evidence="6 15" id="KW-0808">Transferase</keyword>
<evidence type="ECO:0000256" key="1">
    <source>
        <dbReference type="ARBA" id="ARBA00002121"/>
    </source>
</evidence>
<gene>
    <name evidence="17" type="primary">ribF</name>
    <name evidence="17" type="ORF">CDL10_09100</name>
</gene>
<dbReference type="FunFam" id="3.40.50.620:FF:000021">
    <property type="entry name" value="Riboflavin biosynthesis protein"/>
    <property type="match status" value="1"/>
</dbReference>
<dbReference type="GO" id="GO:0008531">
    <property type="term" value="F:riboflavin kinase activity"/>
    <property type="evidence" value="ECO:0007669"/>
    <property type="project" value="UniProtKB-UniRule"/>
</dbReference>
<dbReference type="UniPathway" id="UPA00276">
    <property type="reaction ID" value="UER00406"/>
</dbReference>
<comment type="catalytic activity">
    <reaction evidence="14 15">
        <text>FMN + ATP + H(+) = FAD + diphosphate</text>
        <dbReference type="Rhea" id="RHEA:17237"/>
        <dbReference type="ChEBI" id="CHEBI:15378"/>
        <dbReference type="ChEBI" id="CHEBI:30616"/>
        <dbReference type="ChEBI" id="CHEBI:33019"/>
        <dbReference type="ChEBI" id="CHEBI:57692"/>
        <dbReference type="ChEBI" id="CHEBI:58210"/>
        <dbReference type="EC" id="2.7.7.2"/>
    </reaction>
</comment>
<comment type="caution">
    <text evidence="17">The sequence shown here is derived from an EMBL/GenBank/DDBJ whole genome shotgun (WGS) entry which is preliminary data.</text>
</comment>
<dbReference type="Gene3D" id="3.40.50.620">
    <property type="entry name" value="HUPs"/>
    <property type="match status" value="1"/>
</dbReference>
<dbReference type="Pfam" id="PF06574">
    <property type="entry name" value="FAD_syn"/>
    <property type="match status" value="1"/>
</dbReference>
<evidence type="ECO:0000313" key="17">
    <source>
        <dbReference type="EMBL" id="PJR05148.1"/>
    </source>
</evidence>
<dbReference type="RefSeq" id="WP_100678707.1">
    <property type="nucleotide sequence ID" value="NZ_NIPO01000001.1"/>
</dbReference>
<evidence type="ECO:0000256" key="14">
    <source>
        <dbReference type="ARBA" id="ARBA00049494"/>
    </source>
</evidence>
<dbReference type="Pfam" id="PF01687">
    <property type="entry name" value="Flavokinase"/>
    <property type="match status" value="1"/>
</dbReference>
<dbReference type="PIRSF" id="PIRSF004491">
    <property type="entry name" value="FAD_Synth"/>
    <property type="match status" value="1"/>
</dbReference>
<keyword evidence="18" id="KW-1185">Reference proteome</keyword>
<accession>A0A2M9R8H0</accession>
<proteinExistence type="inferred from homology"/>
<evidence type="ECO:0000259" key="16">
    <source>
        <dbReference type="SMART" id="SM00904"/>
    </source>
</evidence>
<evidence type="ECO:0000313" key="18">
    <source>
        <dbReference type="Proteomes" id="UP000231960"/>
    </source>
</evidence>
<dbReference type="GO" id="GO:0003919">
    <property type="term" value="F:FMN adenylyltransferase activity"/>
    <property type="evidence" value="ECO:0007669"/>
    <property type="project" value="UniProtKB-UniRule"/>
</dbReference>
<dbReference type="SUPFAM" id="SSF52374">
    <property type="entry name" value="Nucleotidylyl transferase"/>
    <property type="match status" value="1"/>
</dbReference>
<dbReference type="NCBIfam" id="NF004160">
    <property type="entry name" value="PRK05627.1-3"/>
    <property type="match status" value="1"/>
</dbReference>
<feature type="domain" description="Riboflavin kinase" evidence="16">
    <location>
        <begin position="182"/>
        <end position="307"/>
    </location>
</feature>
<dbReference type="InterPro" id="IPR015865">
    <property type="entry name" value="Riboflavin_kinase_bac/euk"/>
</dbReference>